<reference evidence="3" key="1">
    <citation type="submission" date="2020-11" db="EMBL/GenBank/DDBJ databases">
        <authorList>
            <person name="Tran Van P."/>
        </authorList>
    </citation>
    <scope>NUCLEOTIDE SEQUENCE</scope>
</reference>
<protein>
    <submittedName>
        <fullName evidence="3">(California timema) hypothetical protein</fullName>
    </submittedName>
</protein>
<evidence type="ECO:0000256" key="2">
    <source>
        <dbReference type="SAM" id="Phobius"/>
    </source>
</evidence>
<evidence type="ECO:0000313" key="3">
    <source>
        <dbReference type="EMBL" id="CAD7576819.1"/>
    </source>
</evidence>
<name>A0A7R9JCI5_TIMCA</name>
<organism evidence="3">
    <name type="scientific">Timema californicum</name>
    <name type="common">California timema</name>
    <name type="synonym">Walking stick</name>
    <dbReference type="NCBI Taxonomy" id="61474"/>
    <lineage>
        <taxon>Eukaryota</taxon>
        <taxon>Metazoa</taxon>
        <taxon>Ecdysozoa</taxon>
        <taxon>Arthropoda</taxon>
        <taxon>Hexapoda</taxon>
        <taxon>Insecta</taxon>
        <taxon>Pterygota</taxon>
        <taxon>Neoptera</taxon>
        <taxon>Polyneoptera</taxon>
        <taxon>Phasmatodea</taxon>
        <taxon>Timematodea</taxon>
        <taxon>Timematoidea</taxon>
        <taxon>Timematidae</taxon>
        <taxon>Timema</taxon>
    </lineage>
</organism>
<keyword evidence="2" id="KW-0472">Membrane</keyword>
<feature type="region of interest" description="Disordered" evidence="1">
    <location>
        <begin position="124"/>
        <end position="159"/>
    </location>
</feature>
<accession>A0A7R9JCI5</accession>
<keyword evidence="2" id="KW-0812">Transmembrane</keyword>
<dbReference type="EMBL" id="OE184720">
    <property type="protein sequence ID" value="CAD7576819.1"/>
    <property type="molecule type" value="Genomic_DNA"/>
</dbReference>
<evidence type="ECO:0000256" key="1">
    <source>
        <dbReference type="SAM" id="MobiDB-lite"/>
    </source>
</evidence>
<keyword evidence="2" id="KW-1133">Transmembrane helix</keyword>
<feature type="transmembrane region" description="Helical" evidence="2">
    <location>
        <begin position="67"/>
        <end position="88"/>
    </location>
</feature>
<feature type="compositionally biased region" description="Acidic residues" evidence="1">
    <location>
        <begin position="138"/>
        <end position="152"/>
    </location>
</feature>
<proteinExistence type="predicted"/>
<dbReference type="AlphaFoldDB" id="A0A7R9JCI5"/>
<gene>
    <name evidence="3" type="ORF">TCMB3V08_LOCUS9380</name>
</gene>
<sequence length="255" mass="29155">MARSVRIYGYQRHEKTASIYTPDQDLNLDLVIGDLVYRESSTLDHAAIKAVTVQPRSQLSLRYSQRIYYRTVIVAVLYRLVSGVIVCLRKIFYLQATVQHIVDTRLYFKMAKRKEETFVWCHEKDSSSDNSDFSLRESDEDSNILSEEEDIDTASSGPNGTSLLPGDFAVVKVYGKTKESFRLYVSRVSHPSGAGYIGTFYKRTPQTMRFSETLEESYFSHQDVVHKLSTPISSSSARFKDMISFPDDLSDLTIY</sequence>